<dbReference type="Pfam" id="PF00082">
    <property type="entry name" value="Peptidase_S8"/>
    <property type="match status" value="1"/>
</dbReference>
<dbReference type="FunFam" id="2.60.40.2310:FF:000002">
    <property type="entry name" value="p69E protein-like"/>
    <property type="match status" value="1"/>
</dbReference>
<evidence type="ECO:0000313" key="13">
    <source>
        <dbReference type="EMBL" id="PNT11868.1"/>
    </source>
</evidence>
<comment type="subcellular location">
    <subcellularLocation>
        <location evidence="1">Secreted</location>
    </subcellularLocation>
</comment>
<dbReference type="InterPro" id="IPR045051">
    <property type="entry name" value="SBT"/>
</dbReference>
<evidence type="ECO:0000259" key="12">
    <source>
        <dbReference type="Pfam" id="PF17766"/>
    </source>
</evidence>
<dbReference type="GO" id="GO:0006508">
    <property type="term" value="P:proteolysis"/>
    <property type="evidence" value="ECO:0007669"/>
    <property type="project" value="UniProtKB-KW"/>
</dbReference>
<feature type="active site" description="Charge relay system" evidence="8 9">
    <location>
        <position position="129"/>
    </location>
</feature>
<dbReference type="PROSITE" id="PS51892">
    <property type="entry name" value="SUBTILASE"/>
    <property type="match status" value="1"/>
</dbReference>
<evidence type="ECO:0000256" key="7">
    <source>
        <dbReference type="ARBA" id="ARBA00022825"/>
    </source>
</evidence>
<dbReference type="InterPro" id="IPR000209">
    <property type="entry name" value="Peptidase_S8/S53_dom"/>
</dbReference>
<dbReference type="InterPro" id="IPR034197">
    <property type="entry name" value="Peptidases_S8_3"/>
</dbReference>
<organism evidence="13 14">
    <name type="scientific">Populus trichocarpa</name>
    <name type="common">Western balsam poplar</name>
    <name type="synonym">Populus balsamifera subsp. trichocarpa</name>
    <dbReference type="NCBI Taxonomy" id="3694"/>
    <lineage>
        <taxon>Eukaryota</taxon>
        <taxon>Viridiplantae</taxon>
        <taxon>Streptophyta</taxon>
        <taxon>Embryophyta</taxon>
        <taxon>Tracheophyta</taxon>
        <taxon>Spermatophyta</taxon>
        <taxon>Magnoliopsida</taxon>
        <taxon>eudicotyledons</taxon>
        <taxon>Gunneridae</taxon>
        <taxon>Pentapetalae</taxon>
        <taxon>rosids</taxon>
        <taxon>fabids</taxon>
        <taxon>Malpighiales</taxon>
        <taxon>Salicaceae</taxon>
        <taxon>Saliceae</taxon>
        <taxon>Populus</taxon>
    </lineage>
</organism>
<dbReference type="Gene3D" id="3.40.50.200">
    <property type="entry name" value="Peptidase S8/S53 domain"/>
    <property type="match status" value="2"/>
</dbReference>
<feature type="domain" description="Peptidase S8/S53" evidence="10">
    <location>
        <begin position="120"/>
        <end position="566"/>
    </location>
</feature>
<feature type="active site" description="Charge relay system" evidence="8 9">
    <location>
        <position position="508"/>
    </location>
</feature>
<dbReference type="PANTHER" id="PTHR10795">
    <property type="entry name" value="PROPROTEIN CONVERTASE SUBTILISIN/KEXIN"/>
    <property type="match status" value="1"/>
</dbReference>
<dbReference type="InterPro" id="IPR015500">
    <property type="entry name" value="Peptidase_S8_subtilisin-rel"/>
</dbReference>
<evidence type="ECO:0000256" key="6">
    <source>
        <dbReference type="ARBA" id="ARBA00022801"/>
    </source>
</evidence>
<dbReference type="EMBL" id="CM009300">
    <property type="protein sequence ID" value="PNT11868.1"/>
    <property type="molecule type" value="Genomic_DNA"/>
</dbReference>
<evidence type="ECO:0000256" key="5">
    <source>
        <dbReference type="ARBA" id="ARBA00022729"/>
    </source>
</evidence>
<feature type="active site" description="Charge relay system" evidence="8 9">
    <location>
        <position position="198"/>
    </location>
</feature>
<evidence type="ECO:0000256" key="9">
    <source>
        <dbReference type="PROSITE-ProRule" id="PRU01240"/>
    </source>
</evidence>
<dbReference type="AlphaFoldDB" id="A0A2K1YFR9"/>
<reference evidence="13 14" key="1">
    <citation type="journal article" date="2006" name="Science">
        <title>The genome of black cottonwood, Populus trichocarpa (Torr. &amp; Gray).</title>
        <authorList>
            <person name="Tuskan G.A."/>
            <person name="Difazio S."/>
            <person name="Jansson S."/>
            <person name="Bohlmann J."/>
            <person name="Grigoriev I."/>
            <person name="Hellsten U."/>
            <person name="Putnam N."/>
            <person name="Ralph S."/>
            <person name="Rombauts S."/>
            <person name="Salamov A."/>
            <person name="Schein J."/>
            <person name="Sterck L."/>
            <person name="Aerts A."/>
            <person name="Bhalerao R.R."/>
            <person name="Bhalerao R.P."/>
            <person name="Blaudez D."/>
            <person name="Boerjan W."/>
            <person name="Brun A."/>
            <person name="Brunner A."/>
            <person name="Busov V."/>
            <person name="Campbell M."/>
            <person name="Carlson J."/>
            <person name="Chalot M."/>
            <person name="Chapman J."/>
            <person name="Chen G.L."/>
            <person name="Cooper D."/>
            <person name="Coutinho P.M."/>
            <person name="Couturier J."/>
            <person name="Covert S."/>
            <person name="Cronk Q."/>
            <person name="Cunningham R."/>
            <person name="Davis J."/>
            <person name="Degroeve S."/>
            <person name="Dejardin A."/>
            <person name="Depamphilis C."/>
            <person name="Detter J."/>
            <person name="Dirks B."/>
            <person name="Dubchak I."/>
            <person name="Duplessis S."/>
            <person name="Ehlting J."/>
            <person name="Ellis B."/>
            <person name="Gendler K."/>
            <person name="Goodstein D."/>
            <person name="Gribskov M."/>
            <person name="Grimwood J."/>
            <person name="Groover A."/>
            <person name="Gunter L."/>
            <person name="Hamberger B."/>
            <person name="Heinze B."/>
            <person name="Helariutta Y."/>
            <person name="Henrissat B."/>
            <person name="Holligan D."/>
            <person name="Holt R."/>
            <person name="Huang W."/>
            <person name="Islam-Faridi N."/>
            <person name="Jones S."/>
            <person name="Jones-Rhoades M."/>
            <person name="Jorgensen R."/>
            <person name="Joshi C."/>
            <person name="Kangasjarvi J."/>
            <person name="Karlsson J."/>
            <person name="Kelleher C."/>
            <person name="Kirkpatrick R."/>
            <person name="Kirst M."/>
            <person name="Kohler A."/>
            <person name="Kalluri U."/>
            <person name="Larimer F."/>
            <person name="Leebens-Mack J."/>
            <person name="Leple J.C."/>
            <person name="Locascio P."/>
            <person name="Lou Y."/>
            <person name="Lucas S."/>
            <person name="Martin F."/>
            <person name="Montanini B."/>
            <person name="Napoli C."/>
            <person name="Nelson D.R."/>
            <person name="Nelson C."/>
            <person name="Nieminen K."/>
            <person name="Nilsson O."/>
            <person name="Pereda V."/>
            <person name="Peter G."/>
            <person name="Philippe R."/>
            <person name="Pilate G."/>
            <person name="Poliakov A."/>
            <person name="Razumovskaya J."/>
            <person name="Richardson P."/>
            <person name="Rinaldi C."/>
            <person name="Ritland K."/>
            <person name="Rouze P."/>
            <person name="Ryaboy D."/>
            <person name="Schmutz J."/>
            <person name="Schrader J."/>
            <person name="Segerman B."/>
            <person name="Shin H."/>
            <person name="Siddiqui A."/>
            <person name="Sterky F."/>
            <person name="Terry A."/>
            <person name="Tsai C.J."/>
            <person name="Uberbacher E."/>
            <person name="Unneberg P."/>
            <person name="Vahala J."/>
            <person name="Wall K."/>
            <person name="Wessler S."/>
            <person name="Yang G."/>
            <person name="Yin T."/>
            <person name="Douglas C."/>
            <person name="Marra M."/>
            <person name="Sandberg G."/>
            <person name="Van de Peer Y."/>
            <person name="Rokhsar D."/>
        </authorList>
    </citation>
    <scope>NUCLEOTIDE SEQUENCE [LARGE SCALE GENOMIC DNA]</scope>
    <source>
        <strain evidence="14">cv. Nisqually</strain>
    </source>
</reference>
<dbReference type="FunFam" id="3.30.70.80:FF:000002">
    <property type="entry name" value="Subtilisin-like protease SBT5.3"/>
    <property type="match status" value="1"/>
</dbReference>
<dbReference type="Gene3D" id="2.60.40.2310">
    <property type="match status" value="1"/>
</dbReference>
<keyword evidence="5" id="KW-0732">Signal</keyword>
<evidence type="ECO:0000256" key="3">
    <source>
        <dbReference type="ARBA" id="ARBA00022525"/>
    </source>
</evidence>
<evidence type="ECO:0000313" key="14">
    <source>
        <dbReference type="Proteomes" id="UP000006729"/>
    </source>
</evidence>
<dbReference type="Gene3D" id="3.30.70.80">
    <property type="entry name" value="Peptidase S8 propeptide/proteinase inhibitor I9"/>
    <property type="match status" value="1"/>
</dbReference>
<accession>A0A2K1YFR9</accession>
<evidence type="ECO:0000259" key="11">
    <source>
        <dbReference type="Pfam" id="PF05922"/>
    </source>
</evidence>
<evidence type="ECO:0000256" key="1">
    <source>
        <dbReference type="ARBA" id="ARBA00004613"/>
    </source>
</evidence>
<comment type="similarity">
    <text evidence="2 9">Belongs to the peptidase S8 family.</text>
</comment>
<sequence>MISMVQSYVVYLGRNSHTSKPSTLGNDGMTESYYDLLGSCLKSKEKAKEAIFYSYTSHINGFAATLEDDEVDQLSNRPEVVSVFPNEVNQLHTTRSWEFLGLERNGQIPADSIWLKARFGEDVIIGNLDTGVWPESESFEDEGMGPIPTRWKGYCETNDGVKCNRKLIGARYFNKGYEAALGRPLDSSNNTARDTNGHGTHTLSTAGGRFVSGANFLGSAYGTAKGGSPHARVASYKVCWPGCYDADILAAFDAAIQDGVDILSISLGRAVAIPYFRDGVAIGSFQAVMNGILVVCSAGNSGQVLGFGTTSNVAPWVLTVAASTIDREFPSNVVLGNNKEFKGTSFNTNNLSDRKYYPIVYSVDAKAANASAQLAQICYPESLDPTKAGGVGMILADQLADSSSSSQGFFVPTSLVSAIDGHSILSYVYSTKSPVAYISGSTEIGKVVAPVMASFSSTGPNEITPEILKPDITAPGVNILAAYTKAPRRLSRLIDRRPLSFKIISGTSMSCPHVSGIAGLLKTMHPDWSAAAIKSAIMTTARTSSAARQPIADASAAEATPFNYGSGHLRPNRAMDPGLVYDLTTTDYLNFLCSIGYNATQMSIFIEEPYACPPKNISLLNFNYPSITVPNLSGNVTLTRTLKNVGTPGLYTVRVKKPDGILVKVEPESLKFSKLNEERTFKVILKAKDNWFSSSYVFGGLTWSDGVHHVRSPFVVRKAVNPTSN</sequence>
<keyword evidence="6 9" id="KW-0378">Hydrolase</keyword>
<dbReference type="InterPro" id="IPR023828">
    <property type="entry name" value="Peptidase_S8_Ser-AS"/>
</dbReference>
<evidence type="ECO:0000256" key="4">
    <source>
        <dbReference type="ARBA" id="ARBA00022670"/>
    </source>
</evidence>
<dbReference type="InterPro" id="IPR041469">
    <property type="entry name" value="Subtilisin-like_FN3"/>
</dbReference>
<dbReference type="Pfam" id="PF05922">
    <property type="entry name" value="Inhibitor_I9"/>
    <property type="match status" value="1"/>
</dbReference>
<feature type="domain" description="Inhibitor I9" evidence="11">
    <location>
        <begin position="7"/>
        <end position="92"/>
    </location>
</feature>
<dbReference type="InParanoid" id="A0A2K1YFR9"/>
<dbReference type="PROSITE" id="PS00138">
    <property type="entry name" value="SUBTILASE_SER"/>
    <property type="match status" value="1"/>
</dbReference>
<dbReference type="Pfam" id="PF17766">
    <property type="entry name" value="fn3_6"/>
    <property type="match status" value="1"/>
</dbReference>
<dbReference type="CDD" id="cd02120">
    <property type="entry name" value="PA_subtilisin_like"/>
    <property type="match status" value="1"/>
</dbReference>
<keyword evidence="7 9" id="KW-0720">Serine protease</keyword>
<dbReference type="ExpressionAtlas" id="A0A2K1YFR9">
    <property type="expression patterns" value="differential"/>
</dbReference>
<dbReference type="GO" id="GO:0004252">
    <property type="term" value="F:serine-type endopeptidase activity"/>
    <property type="evidence" value="ECO:0000318"/>
    <property type="project" value="GO_Central"/>
</dbReference>
<evidence type="ECO:0000256" key="8">
    <source>
        <dbReference type="PIRSR" id="PIRSR615500-1"/>
    </source>
</evidence>
<evidence type="ECO:0000256" key="2">
    <source>
        <dbReference type="ARBA" id="ARBA00011073"/>
    </source>
</evidence>
<evidence type="ECO:0000259" key="10">
    <source>
        <dbReference type="Pfam" id="PF00082"/>
    </source>
</evidence>
<dbReference type="GO" id="GO:0009609">
    <property type="term" value="P:response to symbiotic bacterium"/>
    <property type="evidence" value="ECO:0007669"/>
    <property type="project" value="UniProtKB-ARBA"/>
</dbReference>
<keyword evidence="4 9" id="KW-0645">Protease</keyword>
<dbReference type="InterPro" id="IPR010259">
    <property type="entry name" value="S8pro/Inhibitor_I9"/>
</dbReference>
<protein>
    <recommendedName>
        <fullName evidence="15">Subtilisin-like protease SBT5.3</fullName>
    </recommendedName>
</protein>
<feature type="domain" description="Subtilisin-like protease fibronectin type-III" evidence="12">
    <location>
        <begin position="621"/>
        <end position="716"/>
    </location>
</feature>
<proteinExistence type="inferred from homology"/>
<dbReference type="InterPro" id="IPR036852">
    <property type="entry name" value="Peptidase_S8/S53_dom_sf"/>
</dbReference>
<keyword evidence="3" id="KW-0964">Secreted</keyword>
<dbReference type="PRINTS" id="PR00723">
    <property type="entry name" value="SUBTILISIN"/>
</dbReference>
<dbReference type="GO" id="GO:0005615">
    <property type="term" value="C:extracellular space"/>
    <property type="evidence" value="ECO:0000318"/>
    <property type="project" value="GO_Central"/>
</dbReference>
<dbReference type="CDD" id="cd04852">
    <property type="entry name" value="Peptidases_S8_3"/>
    <property type="match status" value="1"/>
</dbReference>
<dbReference type="SUPFAM" id="SSF52743">
    <property type="entry name" value="Subtilisin-like"/>
    <property type="match status" value="1"/>
</dbReference>
<dbReference type="Proteomes" id="UP000006729">
    <property type="component" value="Chromosome 11"/>
</dbReference>
<dbReference type="FunFam" id="3.40.50.200:FF:000006">
    <property type="entry name" value="Subtilisin-like protease SBT1.5"/>
    <property type="match status" value="1"/>
</dbReference>
<name>A0A2K1YFR9_POPTR</name>
<gene>
    <name evidence="13" type="ORF">POPTR_011G050300</name>
</gene>
<keyword evidence="14" id="KW-1185">Reference proteome</keyword>
<dbReference type="InterPro" id="IPR037045">
    <property type="entry name" value="S8pro/Inhibitor_I9_sf"/>
</dbReference>
<evidence type="ECO:0008006" key="15">
    <source>
        <dbReference type="Google" id="ProtNLM"/>
    </source>
</evidence>